<proteinExistence type="predicted"/>
<dbReference type="RefSeq" id="WP_229842009.1">
    <property type="nucleotide sequence ID" value="NZ_BNAI01000003.1"/>
</dbReference>
<feature type="transmembrane region" description="Helical" evidence="6">
    <location>
        <begin position="141"/>
        <end position="158"/>
    </location>
</feature>
<evidence type="ECO:0000256" key="5">
    <source>
        <dbReference type="ARBA" id="ARBA00023136"/>
    </source>
</evidence>
<dbReference type="EMBL" id="BNAI01000003">
    <property type="protein sequence ID" value="GHF17761.1"/>
    <property type="molecule type" value="Genomic_DNA"/>
</dbReference>
<evidence type="ECO:0000256" key="6">
    <source>
        <dbReference type="SAM" id="Phobius"/>
    </source>
</evidence>
<sequence length="332" mass="34207">MSLNTENVMVLLGKANLKEGSRGAKIKHFIGNYGILIFFALIVLFLALAAPNFLTLNNIVNVVRQSSIIGIIALGMTFIMITAGIDLSVGSVVGLAGVIFAMLAPSSGSAFWIPLVVGLGVGLLVGFLSAALVVWGKILPFLATLATMAIARTAALVITQGQVISNLSAPAEWLGSGFLGPVPIPVIIFILAAIVCDFVLSRTKFGSHVYAVGGNEESARKVGISVRRVLLSVYLIGGVLAALGGLVLTARLNGAAPVAGTGYELQVIAAVVIGGTSLFGGVGTIRGTVIGVLLLGVVMNGMNLLGVSSYFQLGVQGVILVLAVLLNRWRTD</sequence>
<dbReference type="CDD" id="cd06579">
    <property type="entry name" value="TM_PBP1_transp_AraH_like"/>
    <property type="match status" value="1"/>
</dbReference>
<feature type="transmembrane region" description="Helical" evidence="6">
    <location>
        <begin position="229"/>
        <end position="248"/>
    </location>
</feature>
<dbReference type="PANTHER" id="PTHR32196">
    <property type="entry name" value="ABC TRANSPORTER PERMEASE PROTEIN YPHD-RELATED-RELATED"/>
    <property type="match status" value="1"/>
</dbReference>
<dbReference type="GO" id="GO:0022857">
    <property type="term" value="F:transmembrane transporter activity"/>
    <property type="evidence" value="ECO:0007669"/>
    <property type="project" value="InterPro"/>
</dbReference>
<dbReference type="Proteomes" id="UP000617531">
    <property type="component" value="Unassembled WGS sequence"/>
</dbReference>
<evidence type="ECO:0000256" key="4">
    <source>
        <dbReference type="ARBA" id="ARBA00022989"/>
    </source>
</evidence>
<reference evidence="7" key="2">
    <citation type="submission" date="2020-09" db="EMBL/GenBank/DDBJ databases">
        <authorList>
            <person name="Sun Q."/>
            <person name="Zhou Y."/>
        </authorList>
    </citation>
    <scope>NUCLEOTIDE SEQUENCE</scope>
    <source>
        <strain evidence="7">CGMCC 1.16548</strain>
    </source>
</reference>
<comment type="subcellular location">
    <subcellularLocation>
        <location evidence="1">Cell membrane</location>
        <topology evidence="1">Multi-pass membrane protein</topology>
    </subcellularLocation>
</comment>
<evidence type="ECO:0000256" key="2">
    <source>
        <dbReference type="ARBA" id="ARBA00022475"/>
    </source>
</evidence>
<keyword evidence="5 6" id="KW-0472">Membrane</keyword>
<evidence type="ECO:0000256" key="1">
    <source>
        <dbReference type="ARBA" id="ARBA00004651"/>
    </source>
</evidence>
<feature type="transmembrane region" description="Helical" evidence="6">
    <location>
        <begin position="111"/>
        <end position="134"/>
    </location>
</feature>
<feature type="transmembrane region" description="Helical" evidence="6">
    <location>
        <begin position="62"/>
        <end position="80"/>
    </location>
</feature>
<organism evidence="7 8">
    <name type="scientific">Pseudolysinimonas yzui</name>
    <dbReference type="NCBI Taxonomy" id="2708254"/>
    <lineage>
        <taxon>Bacteria</taxon>
        <taxon>Bacillati</taxon>
        <taxon>Actinomycetota</taxon>
        <taxon>Actinomycetes</taxon>
        <taxon>Micrococcales</taxon>
        <taxon>Microbacteriaceae</taxon>
        <taxon>Pseudolysinimonas</taxon>
    </lineage>
</organism>
<feature type="transmembrane region" description="Helical" evidence="6">
    <location>
        <begin position="310"/>
        <end position="329"/>
    </location>
</feature>
<dbReference type="Pfam" id="PF02653">
    <property type="entry name" value="BPD_transp_2"/>
    <property type="match status" value="1"/>
</dbReference>
<accession>A0A8J3GQR9</accession>
<gene>
    <name evidence="7" type="ORF">GCM10011600_18250</name>
</gene>
<evidence type="ECO:0000313" key="7">
    <source>
        <dbReference type="EMBL" id="GHF17761.1"/>
    </source>
</evidence>
<feature type="transmembrane region" description="Helical" evidence="6">
    <location>
        <begin position="178"/>
        <end position="200"/>
    </location>
</feature>
<keyword evidence="2" id="KW-1003">Cell membrane</keyword>
<dbReference type="AlphaFoldDB" id="A0A8J3GQR9"/>
<comment type="caution">
    <text evidence="7">The sequence shown here is derived from an EMBL/GenBank/DDBJ whole genome shotgun (WGS) entry which is preliminary data.</text>
</comment>
<feature type="transmembrane region" description="Helical" evidence="6">
    <location>
        <begin position="30"/>
        <end position="50"/>
    </location>
</feature>
<feature type="transmembrane region" description="Helical" evidence="6">
    <location>
        <begin position="268"/>
        <end position="298"/>
    </location>
</feature>
<keyword evidence="8" id="KW-1185">Reference proteome</keyword>
<protein>
    <submittedName>
        <fullName evidence="7">Sugar ABC transporter permease</fullName>
    </submittedName>
</protein>
<reference evidence="7" key="1">
    <citation type="journal article" date="2014" name="Int. J. Syst. Evol. Microbiol.">
        <title>Complete genome sequence of Corynebacterium casei LMG S-19264T (=DSM 44701T), isolated from a smear-ripened cheese.</title>
        <authorList>
            <consortium name="US DOE Joint Genome Institute (JGI-PGF)"/>
            <person name="Walter F."/>
            <person name="Albersmeier A."/>
            <person name="Kalinowski J."/>
            <person name="Ruckert C."/>
        </authorList>
    </citation>
    <scope>NUCLEOTIDE SEQUENCE</scope>
    <source>
        <strain evidence="7">CGMCC 1.16548</strain>
    </source>
</reference>
<evidence type="ECO:0000256" key="3">
    <source>
        <dbReference type="ARBA" id="ARBA00022692"/>
    </source>
</evidence>
<dbReference type="InterPro" id="IPR001851">
    <property type="entry name" value="ABC_transp_permease"/>
</dbReference>
<keyword evidence="4 6" id="KW-1133">Transmembrane helix</keyword>
<name>A0A8J3GQR9_9MICO</name>
<keyword evidence="3 6" id="KW-0812">Transmembrane</keyword>
<evidence type="ECO:0000313" key="8">
    <source>
        <dbReference type="Proteomes" id="UP000617531"/>
    </source>
</evidence>
<dbReference type="GO" id="GO:0005886">
    <property type="term" value="C:plasma membrane"/>
    <property type="evidence" value="ECO:0007669"/>
    <property type="project" value="UniProtKB-SubCell"/>
</dbReference>